<evidence type="ECO:0000313" key="1">
    <source>
        <dbReference type="EMBL" id="DAE20682.1"/>
    </source>
</evidence>
<sequence>MSKDMNDYRQGDTIYILLKKIQAESVMDEWLEGNWQCDLTVHRSQKNKGCVVLETTDLIFAARIIQWHTYERVTYKRPSNEKR</sequence>
<organism evidence="1">
    <name type="scientific">Siphoviridae sp. ctUir1</name>
    <dbReference type="NCBI Taxonomy" id="2826353"/>
    <lineage>
        <taxon>Viruses</taxon>
        <taxon>Duplodnaviria</taxon>
        <taxon>Heunggongvirae</taxon>
        <taxon>Uroviricota</taxon>
        <taxon>Caudoviricetes</taxon>
    </lineage>
</organism>
<accession>A0A8S5QNV3</accession>
<proteinExistence type="predicted"/>
<name>A0A8S5QNV3_9CAUD</name>
<dbReference type="EMBL" id="BK015699">
    <property type="protein sequence ID" value="DAE20682.1"/>
    <property type="molecule type" value="Genomic_DNA"/>
</dbReference>
<reference evidence="1" key="1">
    <citation type="journal article" date="2021" name="Proc. Natl. Acad. Sci. U.S.A.">
        <title>A Catalog of Tens of Thousands of Viruses from Human Metagenomes Reveals Hidden Associations with Chronic Diseases.</title>
        <authorList>
            <person name="Tisza M.J."/>
            <person name="Buck C.B."/>
        </authorList>
    </citation>
    <scope>NUCLEOTIDE SEQUENCE</scope>
    <source>
        <strain evidence="1">CtUir1</strain>
    </source>
</reference>
<protein>
    <submittedName>
        <fullName evidence="1">Uncharacterized protein</fullName>
    </submittedName>
</protein>